<reference evidence="21" key="1">
    <citation type="submission" date="2025-08" db="UniProtKB">
        <authorList>
            <consortium name="Ensembl"/>
        </authorList>
    </citation>
    <scope>IDENTIFICATION</scope>
</reference>
<dbReference type="Ensembl" id="ENSPTIT00000020057.1">
    <property type="protein sequence ID" value="ENSPTIP00000015902.1"/>
    <property type="gene ID" value="ENSPTIG00000014848.1"/>
</dbReference>
<evidence type="ECO:0000256" key="19">
    <source>
        <dbReference type="PIRNR" id="PIRNR001112"/>
    </source>
</evidence>
<dbReference type="EC" id="3.3.2.9" evidence="19"/>
<dbReference type="GO" id="GO:0009636">
    <property type="term" value="P:response to toxic substance"/>
    <property type="evidence" value="ECO:0007669"/>
    <property type="project" value="UniProtKB-KW"/>
</dbReference>
<evidence type="ECO:0000256" key="3">
    <source>
        <dbReference type="ARBA" id="ARBA00001306"/>
    </source>
</evidence>
<comment type="catalytic activity">
    <reaction evidence="1">
        <text>11,12-epoxy-(5Z,8Z,14Z)-eicosatrienoate + H2O = 11,12-dihydroxy-(5Z,8Z,14Z)-eicosatrienoate</text>
        <dbReference type="Rhea" id="RHEA:44044"/>
        <dbReference type="ChEBI" id="CHEBI:15377"/>
        <dbReference type="ChEBI" id="CHEBI:76625"/>
        <dbReference type="ChEBI" id="CHEBI:84031"/>
    </reaction>
    <physiologicalReaction direction="left-to-right" evidence="1">
        <dbReference type="Rhea" id="RHEA:44045"/>
    </physiologicalReaction>
</comment>
<evidence type="ECO:0000256" key="16">
    <source>
        <dbReference type="ARBA" id="ARBA00023098"/>
    </source>
</evidence>
<evidence type="ECO:0000256" key="5">
    <source>
        <dbReference type="ARBA" id="ARBA00004390"/>
    </source>
</evidence>
<keyword evidence="13 19" id="KW-0256">Endoplasmic reticulum</keyword>
<evidence type="ECO:0000256" key="13">
    <source>
        <dbReference type="ARBA" id="ARBA00022824"/>
    </source>
</evidence>
<comment type="similarity">
    <text evidence="7 19">Belongs to the peptidase S33 family.</text>
</comment>
<dbReference type="Pfam" id="PF06441">
    <property type="entry name" value="EHN"/>
    <property type="match status" value="1"/>
</dbReference>
<dbReference type="PIRSF" id="PIRSF001112">
    <property type="entry name" value="Epoxide_hydrolase"/>
    <property type="match status" value="1"/>
</dbReference>
<feature type="domain" description="Epoxide hydrolase N-terminal" evidence="20">
    <location>
        <begin position="41"/>
        <end position="101"/>
    </location>
</feature>
<proteinExistence type="inferred from homology"/>
<evidence type="ECO:0000256" key="11">
    <source>
        <dbReference type="ARBA" id="ARBA00022797"/>
    </source>
</evidence>
<dbReference type="GO" id="GO:0033961">
    <property type="term" value="F:cis-stilbene-oxide hydrolase activity"/>
    <property type="evidence" value="ECO:0007669"/>
    <property type="project" value="UniProtKB-UniRule"/>
</dbReference>
<keyword evidence="11 19" id="KW-0058">Aromatic hydrocarbons catabolism</keyword>
<comment type="subcellular location">
    <subcellularLocation>
        <location evidence="6">Endoplasmic reticulum membrane</location>
        <topology evidence="6">Single-pass type III membrane protein</topology>
    </subcellularLocation>
    <subcellularLocation>
        <location evidence="5">Microsome membrane</location>
        <topology evidence="5">Single-pass type III membrane protein</topology>
    </subcellularLocation>
</comment>
<dbReference type="Gene3D" id="3.40.50.1820">
    <property type="entry name" value="alpha/beta hydrolase"/>
    <property type="match status" value="2"/>
</dbReference>
<dbReference type="SUPFAM" id="SSF53474">
    <property type="entry name" value="alpha/beta-Hydrolases"/>
    <property type="match status" value="2"/>
</dbReference>
<evidence type="ECO:0000256" key="6">
    <source>
        <dbReference type="ARBA" id="ARBA00004643"/>
    </source>
</evidence>
<evidence type="ECO:0000256" key="15">
    <source>
        <dbReference type="ARBA" id="ARBA00022989"/>
    </source>
</evidence>
<sequence>RRKRVQSRNWAAPKRNQAEDNAFRGFLDLESKTSGIWEPGDLHRRIDGTRLTPPLEDSRFHYGFNSNYLKKILSYWRNEFDWGKQVEMLNRYPHFKTRIEGMFPRRSLPAGHWPRPRHHRWAPGRISQEPKRTPRVTSCDSVLLPSQPGLNSVATARVFYKLMLRLGLPEVDPSGGLSPGRSQNFLETLHVKGLHLNMAFILNGRILTLFLVRHCPRLFGFTQRDVELMLPFKIFYRPLRESGYMHIQSTKPDTVGPEAALWCTRGSAAILFCFRRKFSLDDLLTNVMLYWTTGAITSSQRFYKENRGQLFKQDRVKVSVPTGLAAFPCELMHVPERWVKGKYPRLVSYSYMPRGGHFAALEEPELLAQD</sequence>
<evidence type="ECO:0000256" key="4">
    <source>
        <dbReference type="ARBA" id="ARBA00001899"/>
    </source>
</evidence>
<dbReference type="InterPro" id="IPR000639">
    <property type="entry name" value="Epox_hydrolase-like"/>
</dbReference>
<keyword evidence="17 19" id="KW-0472">Membrane</keyword>
<dbReference type="PRINTS" id="PR00412">
    <property type="entry name" value="EPOXHYDRLASE"/>
</dbReference>
<evidence type="ECO:0000313" key="22">
    <source>
        <dbReference type="Proteomes" id="UP000675900"/>
    </source>
</evidence>
<dbReference type="PANTHER" id="PTHR21661">
    <property type="entry name" value="EPOXIDE HYDROLASE 1-RELATED"/>
    <property type="match status" value="1"/>
</dbReference>
<dbReference type="AlphaFoldDB" id="A0A8C9K2C8"/>
<dbReference type="InterPro" id="IPR010497">
    <property type="entry name" value="Epoxide_hydro_N"/>
</dbReference>
<dbReference type="PANTHER" id="PTHR21661:SF78">
    <property type="entry name" value="EPOXIDE HYDROLASE 1"/>
    <property type="match status" value="1"/>
</dbReference>
<evidence type="ECO:0000256" key="14">
    <source>
        <dbReference type="ARBA" id="ARBA00022848"/>
    </source>
</evidence>
<comment type="catalytic activity">
    <reaction evidence="18">
        <text>2-(5Z,8Z,11Z,14Z-eicosatetraenoyl)-glycerol + H2O = glycerol + (5Z,8Z,11Z,14Z)-eicosatetraenoate + H(+)</text>
        <dbReference type="Rhea" id="RHEA:26132"/>
        <dbReference type="ChEBI" id="CHEBI:15377"/>
        <dbReference type="ChEBI" id="CHEBI:15378"/>
        <dbReference type="ChEBI" id="CHEBI:17754"/>
        <dbReference type="ChEBI" id="CHEBI:32395"/>
        <dbReference type="ChEBI" id="CHEBI:52392"/>
    </reaction>
    <physiologicalReaction direction="left-to-right" evidence="18">
        <dbReference type="Rhea" id="RHEA:26133"/>
    </physiologicalReaction>
</comment>
<evidence type="ECO:0000256" key="12">
    <source>
        <dbReference type="ARBA" id="ARBA00022801"/>
    </source>
</evidence>
<keyword evidence="9" id="KW-0216">Detoxification</keyword>
<evidence type="ECO:0000256" key="8">
    <source>
        <dbReference type="ARBA" id="ARBA00022481"/>
    </source>
</evidence>
<keyword evidence="8" id="KW-0488">Methylation</keyword>
<comment type="catalytic activity">
    <reaction evidence="2 19">
        <text>1-(4-methoxyphenyl)-N-methyl-N-[(3-methyloxetan-3-yl)methyl]methanamine + H2O = 2-{[(4-methoxybenzyl)(methyl)amino]methyl}-2-methylpropane-1,3-diol</text>
        <dbReference type="Rhea" id="RHEA:55764"/>
        <dbReference type="ChEBI" id="CHEBI:15377"/>
        <dbReference type="ChEBI" id="CHEBI:139161"/>
        <dbReference type="ChEBI" id="CHEBI:139164"/>
        <dbReference type="EC" id="3.3.2.9"/>
    </reaction>
</comment>
<keyword evidence="14" id="KW-0492">Microsome</keyword>
<evidence type="ECO:0000256" key="17">
    <source>
        <dbReference type="ARBA" id="ARBA00023136"/>
    </source>
</evidence>
<dbReference type="InterPro" id="IPR029058">
    <property type="entry name" value="AB_hydrolase_fold"/>
</dbReference>
<protein>
    <recommendedName>
        <fullName evidence="19">Epoxide hydrolase</fullName>
        <ecNumber evidence="19">3.3.2.9</ecNumber>
    </recommendedName>
</protein>
<accession>A0A8C9K2C8</accession>
<dbReference type="GeneTree" id="ENSGT00390000002210"/>
<dbReference type="GO" id="GO:0019369">
    <property type="term" value="P:arachidonate metabolic process"/>
    <property type="evidence" value="ECO:0007669"/>
    <property type="project" value="TreeGrafter"/>
</dbReference>
<dbReference type="InterPro" id="IPR016292">
    <property type="entry name" value="Epoxide_hydrolase"/>
</dbReference>
<comment type="function">
    <text evidence="19">Biotransformation enzyme that catalyzes the hydrolysis of arene and aliphatic epoxides to less reactive and more water soluble dihydrodiols by the trans addition of water.</text>
</comment>
<reference evidence="21" key="2">
    <citation type="submission" date="2025-09" db="UniProtKB">
        <authorList>
            <consortium name="Ensembl"/>
        </authorList>
    </citation>
    <scope>IDENTIFICATION</scope>
</reference>
<dbReference type="GO" id="GO:0005789">
    <property type="term" value="C:endoplasmic reticulum membrane"/>
    <property type="evidence" value="ECO:0007669"/>
    <property type="project" value="UniProtKB-SubCell"/>
</dbReference>
<name>A0A8C9K2C8_PANTA</name>
<keyword evidence="15" id="KW-1133">Transmembrane helix</keyword>
<comment type="catalytic activity">
    <reaction evidence="3">
        <text>cis-stilbene oxide + H2O = (1R,2R)-hydrobenzoin</text>
        <dbReference type="Rhea" id="RHEA:23900"/>
        <dbReference type="ChEBI" id="CHEBI:15377"/>
        <dbReference type="ChEBI" id="CHEBI:50004"/>
        <dbReference type="ChEBI" id="CHEBI:50014"/>
        <dbReference type="EC" id="3.3.2.9"/>
    </reaction>
    <physiologicalReaction direction="left-to-right" evidence="3">
        <dbReference type="Rhea" id="RHEA:23901"/>
    </physiologicalReaction>
</comment>
<evidence type="ECO:0000256" key="18">
    <source>
        <dbReference type="ARBA" id="ARBA00047476"/>
    </source>
</evidence>
<evidence type="ECO:0000256" key="7">
    <source>
        <dbReference type="ARBA" id="ARBA00010088"/>
    </source>
</evidence>
<keyword evidence="22" id="KW-1185">Reference proteome</keyword>
<organism evidence="21 22">
    <name type="scientific">Panthera tigris altaica</name>
    <name type="common">Siberian tiger</name>
    <dbReference type="NCBI Taxonomy" id="74533"/>
    <lineage>
        <taxon>Eukaryota</taxon>
        <taxon>Metazoa</taxon>
        <taxon>Chordata</taxon>
        <taxon>Craniata</taxon>
        <taxon>Vertebrata</taxon>
        <taxon>Euteleostomi</taxon>
        <taxon>Mammalia</taxon>
        <taxon>Eutheria</taxon>
        <taxon>Laurasiatheria</taxon>
        <taxon>Carnivora</taxon>
        <taxon>Feliformia</taxon>
        <taxon>Felidae</taxon>
        <taxon>Pantherinae</taxon>
        <taxon>Panthera</taxon>
    </lineage>
</organism>
<evidence type="ECO:0000256" key="2">
    <source>
        <dbReference type="ARBA" id="ARBA00000221"/>
    </source>
</evidence>
<evidence type="ECO:0000259" key="20">
    <source>
        <dbReference type="Pfam" id="PF06441"/>
    </source>
</evidence>
<evidence type="ECO:0000256" key="1">
    <source>
        <dbReference type="ARBA" id="ARBA00000146"/>
    </source>
</evidence>
<comment type="catalytic activity">
    <reaction evidence="4">
        <text>8,9-epoxy-(5Z,11Z,14Z)-eicosatrienoate + H2O = 8,9-dihydroxy-(5Z,11Z,14Z)-eicosatrienoate</text>
        <dbReference type="Rhea" id="RHEA:44048"/>
        <dbReference type="ChEBI" id="CHEBI:15377"/>
        <dbReference type="ChEBI" id="CHEBI:84025"/>
        <dbReference type="ChEBI" id="CHEBI:84032"/>
    </reaction>
    <physiologicalReaction direction="left-to-right" evidence="4">
        <dbReference type="Rhea" id="RHEA:44049"/>
    </physiologicalReaction>
</comment>
<keyword evidence="10" id="KW-0812">Transmembrane</keyword>
<dbReference type="GO" id="GO:0097176">
    <property type="term" value="P:epoxide metabolic process"/>
    <property type="evidence" value="ECO:0007669"/>
    <property type="project" value="TreeGrafter"/>
</dbReference>
<dbReference type="Proteomes" id="UP000675900">
    <property type="component" value="Unassembled WGS sequence"/>
</dbReference>
<keyword evidence="16" id="KW-0443">Lipid metabolism</keyword>
<evidence type="ECO:0000313" key="21">
    <source>
        <dbReference type="Ensembl" id="ENSPTIP00000015902.1"/>
    </source>
</evidence>
<evidence type="ECO:0000256" key="10">
    <source>
        <dbReference type="ARBA" id="ARBA00022692"/>
    </source>
</evidence>
<keyword evidence="12 19" id="KW-0378">Hydrolase</keyword>
<evidence type="ECO:0000256" key="9">
    <source>
        <dbReference type="ARBA" id="ARBA00022575"/>
    </source>
</evidence>